<dbReference type="AlphaFoldDB" id="A0AAV1VXT2"/>
<evidence type="ECO:0000313" key="2">
    <source>
        <dbReference type="Proteomes" id="UP001497480"/>
    </source>
</evidence>
<reference evidence="1 2" key="1">
    <citation type="submission" date="2024-03" db="EMBL/GenBank/DDBJ databases">
        <authorList>
            <person name="Martinez-Hernandez J."/>
        </authorList>
    </citation>
    <scope>NUCLEOTIDE SEQUENCE [LARGE SCALE GENOMIC DNA]</scope>
</reference>
<dbReference type="EMBL" id="CAXHTB010000002">
    <property type="protein sequence ID" value="CAL0301713.1"/>
    <property type="molecule type" value="Genomic_DNA"/>
</dbReference>
<accession>A0AAV1VXT2</accession>
<comment type="caution">
    <text evidence="1">The sequence shown here is derived from an EMBL/GenBank/DDBJ whole genome shotgun (WGS) entry which is preliminary data.</text>
</comment>
<sequence>MTEPWRRCRSKIWFDGALAHGGILRRDNSQRRRWWRRIQCRRGVRGDRRRKNRNSIYNSQKKKLLVSLISHEFCTQNPTNLRYLFVTVPESLTD</sequence>
<proteinExistence type="predicted"/>
<protein>
    <submittedName>
        <fullName evidence="1">Uncharacterized protein</fullName>
    </submittedName>
</protein>
<name>A0AAV1VXT2_LUPLU</name>
<organism evidence="1 2">
    <name type="scientific">Lupinus luteus</name>
    <name type="common">European yellow lupine</name>
    <dbReference type="NCBI Taxonomy" id="3873"/>
    <lineage>
        <taxon>Eukaryota</taxon>
        <taxon>Viridiplantae</taxon>
        <taxon>Streptophyta</taxon>
        <taxon>Embryophyta</taxon>
        <taxon>Tracheophyta</taxon>
        <taxon>Spermatophyta</taxon>
        <taxon>Magnoliopsida</taxon>
        <taxon>eudicotyledons</taxon>
        <taxon>Gunneridae</taxon>
        <taxon>Pentapetalae</taxon>
        <taxon>rosids</taxon>
        <taxon>fabids</taxon>
        <taxon>Fabales</taxon>
        <taxon>Fabaceae</taxon>
        <taxon>Papilionoideae</taxon>
        <taxon>50 kb inversion clade</taxon>
        <taxon>genistoids sensu lato</taxon>
        <taxon>core genistoids</taxon>
        <taxon>Genisteae</taxon>
        <taxon>Lupinus</taxon>
    </lineage>
</organism>
<evidence type="ECO:0000313" key="1">
    <source>
        <dbReference type="EMBL" id="CAL0301713.1"/>
    </source>
</evidence>
<dbReference type="Proteomes" id="UP001497480">
    <property type="component" value="Unassembled WGS sequence"/>
</dbReference>
<keyword evidence="2" id="KW-1185">Reference proteome</keyword>
<gene>
    <name evidence="1" type="ORF">LLUT_LOCUS2773</name>
</gene>